<reference evidence="7 8" key="1">
    <citation type="journal article" date="2015" name="Nature">
        <title>rRNA introns, odd ribosomes, and small enigmatic genomes across a large radiation of phyla.</title>
        <authorList>
            <person name="Brown C.T."/>
            <person name="Hug L.A."/>
            <person name="Thomas B.C."/>
            <person name="Sharon I."/>
            <person name="Castelle C.J."/>
            <person name="Singh A."/>
            <person name="Wilkins M.J."/>
            <person name="Williams K.H."/>
            <person name="Banfield J.F."/>
        </authorList>
    </citation>
    <scope>NUCLEOTIDE SEQUENCE [LARGE SCALE GENOMIC DNA]</scope>
</reference>
<dbReference type="AlphaFoldDB" id="A0A0G0SDK4"/>
<organism evidence="7 8">
    <name type="scientific">Candidatus Gottesmanbacteria bacterium GW2011_GWC2_39_8</name>
    <dbReference type="NCBI Taxonomy" id="1618450"/>
    <lineage>
        <taxon>Bacteria</taxon>
        <taxon>Candidatus Gottesmaniibacteriota</taxon>
    </lineage>
</organism>
<feature type="compositionally biased region" description="Polar residues" evidence="4">
    <location>
        <begin position="39"/>
        <end position="50"/>
    </location>
</feature>
<keyword evidence="5" id="KW-1133">Transmembrane helix</keyword>
<feature type="region of interest" description="Disordered" evidence="4">
    <location>
        <begin position="35"/>
        <end position="66"/>
    </location>
</feature>
<dbReference type="InterPro" id="IPR002071">
    <property type="entry name" value="Thermonucl_AS"/>
</dbReference>
<dbReference type="PANTHER" id="PTHR12302:SF3">
    <property type="entry name" value="SERINE_THREONINE-PROTEIN KINASE 31"/>
    <property type="match status" value="1"/>
</dbReference>
<dbReference type="SMART" id="SM00318">
    <property type="entry name" value="SNc"/>
    <property type="match status" value="1"/>
</dbReference>
<keyword evidence="5" id="KW-0812">Transmembrane</keyword>
<dbReference type="GO" id="GO:0016787">
    <property type="term" value="F:hydrolase activity"/>
    <property type="evidence" value="ECO:0007669"/>
    <property type="project" value="UniProtKB-KW"/>
</dbReference>
<dbReference type="Proteomes" id="UP000034539">
    <property type="component" value="Unassembled WGS sequence"/>
</dbReference>
<evidence type="ECO:0000313" key="8">
    <source>
        <dbReference type="Proteomes" id="UP000034539"/>
    </source>
</evidence>
<dbReference type="GO" id="GO:0003676">
    <property type="term" value="F:nucleic acid binding"/>
    <property type="evidence" value="ECO:0007669"/>
    <property type="project" value="InterPro"/>
</dbReference>
<keyword evidence="1" id="KW-0540">Nuclease</keyword>
<keyword evidence="2" id="KW-0255">Endonuclease</keyword>
<feature type="domain" description="TNase-like" evidence="6">
    <location>
        <begin position="64"/>
        <end position="192"/>
    </location>
</feature>
<keyword evidence="5" id="KW-0472">Membrane</keyword>
<dbReference type="PROSITE" id="PS01284">
    <property type="entry name" value="TNASE_2"/>
    <property type="match status" value="1"/>
</dbReference>
<dbReference type="Gene3D" id="2.40.50.90">
    <property type="match status" value="1"/>
</dbReference>
<dbReference type="EMBL" id="LBXN01000032">
    <property type="protein sequence ID" value="KKR32785.1"/>
    <property type="molecule type" value="Genomic_DNA"/>
</dbReference>
<dbReference type="PANTHER" id="PTHR12302">
    <property type="entry name" value="EBNA2 BINDING PROTEIN P100"/>
    <property type="match status" value="1"/>
</dbReference>
<evidence type="ECO:0000256" key="1">
    <source>
        <dbReference type="ARBA" id="ARBA00022722"/>
    </source>
</evidence>
<protein>
    <submittedName>
        <fullName evidence="7">Nuclease (SNase domain protein)</fullName>
    </submittedName>
</protein>
<evidence type="ECO:0000256" key="2">
    <source>
        <dbReference type="ARBA" id="ARBA00022759"/>
    </source>
</evidence>
<dbReference type="PROSITE" id="PS50830">
    <property type="entry name" value="TNASE_3"/>
    <property type="match status" value="1"/>
</dbReference>
<keyword evidence="3" id="KW-0378">Hydrolase</keyword>
<dbReference type="InterPro" id="IPR035437">
    <property type="entry name" value="SNase_OB-fold_sf"/>
</dbReference>
<feature type="transmembrane region" description="Helical" evidence="5">
    <location>
        <begin position="6"/>
        <end position="26"/>
    </location>
</feature>
<dbReference type="GO" id="GO:0004519">
    <property type="term" value="F:endonuclease activity"/>
    <property type="evidence" value="ECO:0007669"/>
    <property type="project" value="UniProtKB-KW"/>
</dbReference>
<dbReference type="InterPro" id="IPR016071">
    <property type="entry name" value="Staphylococal_nuclease_OB-fold"/>
</dbReference>
<evidence type="ECO:0000256" key="3">
    <source>
        <dbReference type="ARBA" id="ARBA00022801"/>
    </source>
</evidence>
<evidence type="ECO:0000313" key="7">
    <source>
        <dbReference type="EMBL" id="KKR32785.1"/>
    </source>
</evidence>
<evidence type="ECO:0000256" key="5">
    <source>
        <dbReference type="SAM" id="Phobius"/>
    </source>
</evidence>
<accession>A0A0G0SDK4</accession>
<dbReference type="Pfam" id="PF00565">
    <property type="entry name" value="SNase"/>
    <property type="match status" value="1"/>
</dbReference>
<gene>
    <name evidence="7" type="ORF">UT63_C0032G0016</name>
</gene>
<sequence>MQFIKDRFIASVVIITAVIILGMFVVHKLRESRSRSDTATKSGQSSTAENKTIPFPHSTQPLPPKGSLRVTHVIDGDTIVLDNGDTVRLIGVDAPEIHHPEIPVQRFGQESAEFLRRFAEGFECTLEYESGNLRDKYGRLLAYVFIGDRLANAEIIRRGYGYAYTRFPFSRQAEVISLEREARESQSGLWSLSPRDGRIANLVKRYDSLNMEGRKKLDEILKELARKYPVLRFSQ</sequence>
<name>A0A0G0SDK4_9BACT</name>
<evidence type="ECO:0000256" key="4">
    <source>
        <dbReference type="SAM" id="MobiDB-lite"/>
    </source>
</evidence>
<comment type="caution">
    <text evidence="7">The sequence shown here is derived from an EMBL/GenBank/DDBJ whole genome shotgun (WGS) entry which is preliminary data.</text>
</comment>
<proteinExistence type="predicted"/>
<dbReference type="SUPFAM" id="SSF50199">
    <property type="entry name" value="Staphylococcal nuclease"/>
    <property type="match status" value="1"/>
</dbReference>
<evidence type="ECO:0000259" key="6">
    <source>
        <dbReference type="PROSITE" id="PS50830"/>
    </source>
</evidence>